<dbReference type="Proteomes" id="UP000026941">
    <property type="component" value="Unassembled WGS sequence"/>
</dbReference>
<dbReference type="PANTHER" id="PTHR13504">
    <property type="entry name" value="FIDO DOMAIN-CONTAINING PROTEIN DDB_G0283145"/>
    <property type="match status" value="1"/>
</dbReference>
<keyword evidence="2" id="KW-0547">Nucleotide-binding</keyword>
<evidence type="ECO:0000259" key="3">
    <source>
        <dbReference type="PROSITE" id="PS51459"/>
    </source>
</evidence>
<feature type="domain" description="Fido" evidence="3">
    <location>
        <begin position="45"/>
        <end position="192"/>
    </location>
</feature>
<keyword evidence="2" id="KW-0067">ATP-binding</keyword>
<dbReference type="Pfam" id="PF02661">
    <property type="entry name" value="Fic"/>
    <property type="match status" value="1"/>
</dbReference>
<feature type="binding site" evidence="2">
    <location>
        <begin position="75"/>
        <end position="78"/>
    </location>
    <ligand>
        <name>ATP</name>
        <dbReference type="ChEBI" id="CHEBI:30616"/>
    </ligand>
</feature>
<dbReference type="InterPro" id="IPR003812">
    <property type="entry name" value="Fido"/>
</dbReference>
<accession>A0AA87Q5H7</accession>
<dbReference type="GO" id="GO:0005524">
    <property type="term" value="F:ATP binding"/>
    <property type="evidence" value="ECO:0007669"/>
    <property type="project" value="UniProtKB-KW"/>
</dbReference>
<dbReference type="AlphaFoldDB" id="A0AA87Q5H7"/>
<dbReference type="InterPro" id="IPR036597">
    <property type="entry name" value="Fido-like_dom_sf"/>
</dbReference>
<gene>
    <name evidence="4" type="ORF">RRH01S_08_00900</name>
</gene>
<evidence type="ECO:0000313" key="5">
    <source>
        <dbReference type="Proteomes" id="UP000026941"/>
    </source>
</evidence>
<organism evidence="4 5">
    <name type="scientific">Rhizobium rhizogenes NBRC 13257</name>
    <dbReference type="NCBI Taxonomy" id="1220581"/>
    <lineage>
        <taxon>Bacteria</taxon>
        <taxon>Pseudomonadati</taxon>
        <taxon>Pseudomonadota</taxon>
        <taxon>Alphaproteobacteria</taxon>
        <taxon>Hyphomicrobiales</taxon>
        <taxon>Rhizobiaceae</taxon>
        <taxon>Rhizobium/Agrobacterium group</taxon>
        <taxon>Rhizobium</taxon>
    </lineage>
</organism>
<comment type="caution">
    <text evidence="4">The sequence shown here is derived from an EMBL/GenBank/DDBJ whole genome shotgun (WGS) entry which is preliminary data.</text>
</comment>
<dbReference type="InterPro" id="IPR040198">
    <property type="entry name" value="Fido_containing"/>
</dbReference>
<sequence length="224" mass="25063">MILFELTRSEDHPVYQKLMIENGNRHYDFLRSIVVASLEMGRPFLSQQILKALNFHAIVCLHTHAGEYRPCEVTVGDHEPPAFFQVVPLMDDFINDLNRGWEKTDPVVLATYALWRLNYIHPFINGNGRTARAAAYYILCISAGQWLQGDAILPELLRQNRPDYVEALRHADKSFKETSQPDLGPLHAIVSALLAQQLGVDLSANGASGTDNATPVSDQVPQAE</sequence>
<evidence type="ECO:0000313" key="4">
    <source>
        <dbReference type="EMBL" id="GAJ94352.1"/>
    </source>
</evidence>
<dbReference type="Gene3D" id="1.10.3290.10">
    <property type="entry name" value="Fido-like domain"/>
    <property type="match status" value="1"/>
</dbReference>
<dbReference type="PANTHER" id="PTHR13504:SF38">
    <property type="entry name" value="FIDO DOMAIN-CONTAINING PROTEIN"/>
    <property type="match status" value="1"/>
</dbReference>
<proteinExistence type="predicted"/>
<evidence type="ECO:0000256" key="2">
    <source>
        <dbReference type="PIRSR" id="PIRSR640198-2"/>
    </source>
</evidence>
<dbReference type="SUPFAM" id="SSF140931">
    <property type="entry name" value="Fic-like"/>
    <property type="match status" value="1"/>
</dbReference>
<reference evidence="4 5" key="1">
    <citation type="submission" date="2014-05" db="EMBL/GenBank/DDBJ databases">
        <title>Whole genome shotgun sequence of Rhizobium rhizogenes NBRC 13257.</title>
        <authorList>
            <person name="Katano-Makiyama Y."/>
            <person name="Hosoyama A."/>
            <person name="Hashimoto M."/>
            <person name="Hosoyama Y."/>
            <person name="Noguchi M."/>
            <person name="Tsuchikane K."/>
            <person name="Kimura A."/>
            <person name="Ohji S."/>
            <person name="Ichikawa N."/>
            <person name="Yamazoe A."/>
            <person name="Fujita N."/>
        </authorList>
    </citation>
    <scope>NUCLEOTIDE SEQUENCE [LARGE SCALE GENOMIC DNA]</scope>
    <source>
        <strain evidence="4 5">NBRC 13257</strain>
    </source>
</reference>
<evidence type="ECO:0000256" key="1">
    <source>
        <dbReference type="PIRSR" id="PIRSR640198-1"/>
    </source>
</evidence>
<dbReference type="EMBL" id="BAYX01000008">
    <property type="protein sequence ID" value="GAJ94352.1"/>
    <property type="molecule type" value="Genomic_DNA"/>
</dbReference>
<dbReference type="PROSITE" id="PS51459">
    <property type="entry name" value="FIDO"/>
    <property type="match status" value="1"/>
</dbReference>
<dbReference type="RefSeq" id="WP_051696829.1">
    <property type="nucleotide sequence ID" value="NZ_BAYX01000008.1"/>
</dbReference>
<protein>
    <recommendedName>
        <fullName evidence="3">Fido domain-containing protein</fullName>
    </recommendedName>
</protein>
<name>A0AA87Q5H7_RHIRH</name>
<feature type="active site" evidence="1">
    <location>
        <position position="121"/>
    </location>
</feature>